<reference evidence="1" key="2">
    <citation type="journal article" date="2015" name="Data Brief">
        <title>Shoot transcriptome of the giant reed, Arundo donax.</title>
        <authorList>
            <person name="Barrero R.A."/>
            <person name="Guerrero F.D."/>
            <person name="Moolhuijzen P."/>
            <person name="Goolsby J.A."/>
            <person name="Tidwell J."/>
            <person name="Bellgard S.E."/>
            <person name="Bellgard M.I."/>
        </authorList>
    </citation>
    <scope>NUCLEOTIDE SEQUENCE</scope>
    <source>
        <tissue evidence="1">Shoot tissue taken approximately 20 cm above the soil surface</tissue>
    </source>
</reference>
<dbReference type="EMBL" id="GBRH01177144">
    <property type="protein sequence ID" value="JAE20752.1"/>
    <property type="molecule type" value="Transcribed_RNA"/>
</dbReference>
<reference evidence="1" key="1">
    <citation type="submission" date="2014-09" db="EMBL/GenBank/DDBJ databases">
        <authorList>
            <person name="Magalhaes I.L.F."/>
            <person name="Oliveira U."/>
            <person name="Santos F.R."/>
            <person name="Vidigal T.H.D.A."/>
            <person name="Brescovit A.D."/>
            <person name="Santos A.J."/>
        </authorList>
    </citation>
    <scope>NUCLEOTIDE SEQUENCE</scope>
    <source>
        <tissue evidence="1">Shoot tissue taken approximately 20 cm above the soil surface</tissue>
    </source>
</reference>
<organism evidence="1">
    <name type="scientific">Arundo donax</name>
    <name type="common">Giant reed</name>
    <name type="synonym">Donax arundinaceus</name>
    <dbReference type="NCBI Taxonomy" id="35708"/>
    <lineage>
        <taxon>Eukaryota</taxon>
        <taxon>Viridiplantae</taxon>
        <taxon>Streptophyta</taxon>
        <taxon>Embryophyta</taxon>
        <taxon>Tracheophyta</taxon>
        <taxon>Spermatophyta</taxon>
        <taxon>Magnoliopsida</taxon>
        <taxon>Liliopsida</taxon>
        <taxon>Poales</taxon>
        <taxon>Poaceae</taxon>
        <taxon>PACMAD clade</taxon>
        <taxon>Arundinoideae</taxon>
        <taxon>Arundineae</taxon>
        <taxon>Arundo</taxon>
    </lineage>
</organism>
<evidence type="ECO:0000313" key="1">
    <source>
        <dbReference type="EMBL" id="JAE20752.1"/>
    </source>
</evidence>
<sequence>MRYLFCIFAGRMQEEYDLRKCPKNVDHRRLFFSQLLTSRSLLLFVF</sequence>
<dbReference type="AlphaFoldDB" id="A0A0A9G8F1"/>
<name>A0A0A9G8F1_ARUDO</name>
<proteinExistence type="predicted"/>
<accession>A0A0A9G8F1</accession>
<protein>
    <submittedName>
        <fullName evidence="1">Uncharacterized protein</fullName>
    </submittedName>
</protein>